<dbReference type="RefSeq" id="WP_113033892.1">
    <property type="nucleotide sequence ID" value="NZ_QMFB01000017.1"/>
</dbReference>
<sequence length="95" mass="11967">MSRSVKKSPVWTERYTPGTRWNKRQASKAVRRFTDDVQNGKWYRKLFCSWNICDYRFFKTKHQAIHEWQTSRWLRDRLLTQAEVMEDWEKFYRRK</sequence>
<name>A0A329MF04_9BACL</name>
<dbReference type="EMBL" id="QMFB01000017">
    <property type="protein sequence ID" value="RAV17806.1"/>
    <property type="molecule type" value="Genomic_DNA"/>
</dbReference>
<accession>A0A329MF04</accession>
<organism evidence="1 2">
    <name type="scientific">Paenibacillus contaminans</name>
    <dbReference type="NCBI Taxonomy" id="450362"/>
    <lineage>
        <taxon>Bacteria</taxon>
        <taxon>Bacillati</taxon>
        <taxon>Bacillota</taxon>
        <taxon>Bacilli</taxon>
        <taxon>Bacillales</taxon>
        <taxon>Paenibacillaceae</taxon>
        <taxon>Paenibacillus</taxon>
    </lineage>
</organism>
<protein>
    <submittedName>
        <fullName evidence="1">Uncharacterized protein</fullName>
    </submittedName>
</protein>
<dbReference type="AlphaFoldDB" id="A0A329MF04"/>
<evidence type="ECO:0000313" key="1">
    <source>
        <dbReference type="EMBL" id="RAV17806.1"/>
    </source>
</evidence>
<gene>
    <name evidence="1" type="ORF">DQG23_25680</name>
</gene>
<keyword evidence="2" id="KW-1185">Reference proteome</keyword>
<proteinExistence type="predicted"/>
<evidence type="ECO:0000313" key="2">
    <source>
        <dbReference type="Proteomes" id="UP000250369"/>
    </source>
</evidence>
<dbReference type="OrthoDB" id="1913526at2"/>
<dbReference type="Proteomes" id="UP000250369">
    <property type="component" value="Unassembled WGS sequence"/>
</dbReference>
<comment type="caution">
    <text evidence="1">The sequence shown here is derived from an EMBL/GenBank/DDBJ whole genome shotgun (WGS) entry which is preliminary data.</text>
</comment>
<reference evidence="1 2" key="1">
    <citation type="journal article" date="2009" name="Int. J. Syst. Evol. Microbiol.">
        <title>Paenibacillus contaminans sp. nov., isolated from a contaminated laboratory plate.</title>
        <authorList>
            <person name="Chou J.H."/>
            <person name="Lee J.H."/>
            <person name="Lin M.C."/>
            <person name="Chang P.S."/>
            <person name="Arun A.B."/>
            <person name="Young C.C."/>
            <person name="Chen W.M."/>
        </authorList>
    </citation>
    <scope>NUCLEOTIDE SEQUENCE [LARGE SCALE GENOMIC DNA]</scope>
    <source>
        <strain evidence="1 2">CKOBP-6</strain>
    </source>
</reference>